<evidence type="ECO:0000256" key="2">
    <source>
        <dbReference type="ARBA" id="ARBA00009995"/>
    </source>
</evidence>
<dbReference type="FunFam" id="3.40.50.2000:FF:000060">
    <property type="entry name" value="Glycosyltransferase"/>
    <property type="match status" value="1"/>
</dbReference>
<evidence type="ECO:0000259" key="8">
    <source>
        <dbReference type="Pfam" id="PF26168"/>
    </source>
</evidence>
<evidence type="ECO:0000256" key="7">
    <source>
        <dbReference type="RuleBase" id="RU362057"/>
    </source>
</evidence>
<name>A0A068J5W6_PANGI</name>
<evidence type="ECO:0000256" key="4">
    <source>
        <dbReference type="ARBA" id="ARBA00022679"/>
    </source>
</evidence>
<proteinExistence type="evidence at transcript level"/>
<dbReference type="GO" id="GO:0016114">
    <property type="term" value="P:terpenoid biosynthetic process"/>
    <property type="evidence" value="ECO:0007669"/>
    <property type="project" value="UniProtKB-UniPathway"/>
</dbReference>
<dbReference type="InterPro" id="IPR035595">
    <property type="entry name" value="UDP_glycos_trans_CS"/>
</dbReference>
<dbReference type="CDD" id="cd03784">
    <property type="entry name" value="GT1_Gtf-like"/>
    <property type="match status" value="1"/>
</dbReference>
<dbReference type="InterPro" id="IPR002213">
    <property type="entry name" value="UDP_glucos_trans"/>
</dbReference>
<evidence type="ECO:0000256" key="5">
    <source>
        <dbReference type="ARBA" id="ARBA00023229"/>
    </source>
</evidence>
<protein>
    <recommendedName>
        <fullName evidence="7">Glycosyltransferase</fullName>
        <ecNumber evidence="7">2.4.1.-</ecNumber>
    </recommendedName>
</protein>
<dbReference type="GO" id="GO:0016138">
    <property type="term" value="P:glycoside biosynthetic process"/>
    <property type="evidence" value="ECO:0007669"/>
    <property type="project" value="UniProtKB-ARBA"/>
</dbReference>
<dbReference type="EC" id="2.4.1.-" evidence="7"/>
<feature type="domain" description="Glycosyltransferase N-terminal" evidence="8">
    <location>
        <begin position="20"/>
        <end position="244"/>
    </location>
</feature>
<sequence>MAPNENHHQIRNNNGQNKAQVVVVMVPFAAQGHINQLLHLSRLISPYNITIHYVSTTAYTQKAKSRLHGWDSISAANIHFHEFHVPYVKSSSTLFGPSIEAAAYLRKPVAELLQALGPTAERLVVIHDFLVSITVQDLVLVPNAEAYTFHGVSAFHVFSYFWEILGKPSSVFVDDGTIDELPLIESAFSPEFVQHIDRNLAHANFMSGIIYDGCRSLEGKYIDLTATKDMMPGLKQWALGPFNPVTLTQNTVGPNQRHPCLKWLDQQAPNSVIYVSFGTTVCLVEQQVKELAIGLEQSGQKFIWLLRDADTQVLSQRELNSAELPKGYEERVKGQGMVVKDWVPQMEILGHPSTGGFLSHCGWNSLMESLTMGVPVGAWPMHSDQPRNTLLITKGLKTGLVVRDWADRNELVTSTTVEKGVRKLMTSKQGEEMRKMAAELGSVLRGSMVKGGVTRMELDSFIAHINR</sequence>
<accession>A0A068J5W6</accession>
<keyword evidence="5" id="KW-0414">Isoprene biosynthesis</keyword>
<dbReference type="Pfam" id="PF26168">
    <property type="entry name" value="Glyco_transf_N"/>
    <property type="match status" value="1"/>
</dbReference>
<keyword evidence="3 6" id="KW-0328">Glycosyltransferase</keyword>
<comment type="pathway">
    <text evidence="1">Secondary metabolite biosynthesis; terpenoid biosynthesis.</text>
</comment>
<dbReference type="PANTHER" id="PTHR48044:SF23">
    <property type="entry name" value="ANTHOCYANIDIN 3-O-GLUCOSYLTRANSFERASE-LIKE"/>
    <property type="match status" value="1"/>
</dbReference>
<keyword evidence="4 6" id="KW-0808">Transferase</keyword>
<evidence type="ECO:0000313" key="9">
    <source>
        <dbReference type="EMBL" id="AIE12481.1"/>
    </source>
</evidence>
<dbReference type="GO" id="GO:0008194">
    <property type="term" value="F:UDP-glycosyltransferase activity"/>
    <property type="evidence" value="ECO:0007669"/>
    <property type="project" value="InterPro"/>
</dbReference>
<dbReference type="Gene3D" id="3.40.50.2000">
    <property type="entry name" value="Glycogen Phosphorylase B"/>
    <property type="match status" value="2"/>
</dbReference>
<evidence type="ECO:0000256" key="6">
    <source>
        <dbReference type="RuleBase" id="RU003718"/>
    </source>
</evidence>
<dbReference type="EMBL" id="KF377587">
    <property type="protein sequence ID" value="AIE12481.1"/>
    <property type="molecule type" value="mRNA"/>
</dbReference>
<dbReference type="PROSITE" id="PS00375">
    <property type="entry name" value="UDPGT"/>
    <property type="match status" value="1"/>
</dbReference>
<dbReference type="PANTHER" id="PTHR48044">
    <property type="entry name" value="GLYCOSYLTRANSFERASE"/>
    <property type="match status" value="1"/>
</dbReference>
<dbReference type="UniPathway" id="UPA00213"/>
<dbReference type="AlphaFoldDB" id="A0A068J5W6"/>
<reference evidence="9" key="1">
    <citation type="journal article" date="2014" name="Cell Res.">
        <title>Production of bioactive ginsenoside compound K in metabolically engineered yeast.</title>
        <authorList>
            <person name="Yan X."/>
            <person name="Fan Y."/>
            <person name="Wei W."/>
            <person name="Wang P."/>
            <person name="Liu Q."/>
            <person name="Wei Y."/>
            <person name="Zhang L."/>
            <person name="Zhao G."/>
            <person name="Yue J."/>
            <person name="Zhou Z."/>
        </authorList>
    </citation>
    <scope>NUCLEOTIDE SEQUENCE</scope>
</reference>
<dbReference type="InterPro" id="IPR058980">
    <property type="entry name" value="Glyco_transf_N"/>
</dbReference>
<dbReference type="SUPFAM" id="SSF53756">
    <property type="entry name" value="UDP-Glycosyltransferase/glycogen phosphorylase"/>
    <property type="match status" value="1"/>
</dbReference>
<dbReference type="Pfam" id="PF00201">
    <property type="entry name" value="UDPGT"/>
    <property type="match status" value="1"/>
</dbReference>
<evidence type="ECO:0000256" key="1">
    <source>
        <dbReference type="ARBA" id="ARBA00004721"/>
    </source>
</evidence>
<organism evidence="9">
    <name type="scientific">Panax ginseng</name>
    <name type="common">Korean ginseng</name>
    <dbReference type="NCBI Taxonomy" id="4054"/>
    <lineage>
        <taxon>Eukaryota</taxon>
        <taxon>Viridiplantae</taxon>
        <taxon>Streptophyta</taxon>
        <taxon>Embryophyta</taxon>
        <taxon>Tracheophyta</taxon>
        <taxon>Spermatophyta</taxon>
        <taxon>Magnoliopsida</taxon>
        <taxon>eudicotyledons</taxon>
        <taxon>Gunneridae</taxon>
        <taxon>Pentapetalae</taxon>
        <taxon>asterids</taxon>
        <taxon>campanulids</taxon>
        <taxon>Apiales</taxon>
        <taxon>Araliaceae</taxon>
        <taxon>Panax</taxon>
    </lineage>
</organism>
<evidence type="ECO:0000256" key="3">
    <source>
        <dbReference type="ARBA" id="ARBA00022676"/>
    </source>
</evidence>
<comment type="similarity">
    <text evidence="2 6">Belongs to the UDP-glycosyltransferase family.</text>
</comment>